<organism evidence="3 4">
    <name type="scientific">Durusdinium trenchii</name>
    <dbReference type="NCBI Taxonomy" id="1381693"/>
    <lineage>
        <taxon>Eukaryota</taxon>
        <taxon>Sar</taxon>
        <taxon>Alveolata</taxon>
        <taxon>Dinophyceae</taxon>
        <taxon>Suessiales</taxon>
        <taxon>Symbiodiniaceae</taxon>
        <taxon>Durusdinium</taxon>
    </lineage>
</organism>
<feature type="transmembrane region" description="Helical" evidence="2">
    <location>
        <begin position="78"/>
        <end position="100"/>
    </location>
</feature>
<proteinExistence type="predicted"/>
<feature type="compositionally biased region" description="Basic and acidic residues" evidence="1">
    <location>
        <begin position="177"/>
        <end position="190"/>
    </location>
</feature>
<sequence length="203" mass="22775">MLWTYGAFLVSHLYIYWYDHWKTLRWARKFYFSSDEVHWFGQQLLSLPLGILAAALVFKANQMSGGPNAKLGSGVLQGSTLGAAMAGAFVLHVLIHLTLLDMVVKPFRIDPNKAENTTPFSAVAEEEAATHLSTNPIQCLRSKFILQDSPPLSPFVLGKERIMKANPKLGAYFDGEQDAKQKEKHREVRKSQQSVSEPQEEKA</sequence>
<evidence type="ECO:0000313" key="4">
    <source>
        <dbReference type="Proteomes" id="UP001642484"/>
    </source>
</evidence>
<feature type="transmembrane region" description="Helical" evidence="2">
    <location>
        <begin position="37"/>
        <end position="58"/>
    </location>
</feature>
<evidence type="ECO:0000256" key="1">
    <source>
        <dbReference type="SAM" id="MobiDB-lite"/>
    </source>
</evidence>
<evidence type="ECO:0000313" key="3">
    <source>
        <dbReference type="EMBL" id="CAK9011648.1"/>
    </source>
</evidence>
<dbReference type="EMBL" id="CAXAMN010004936">
    <property type="protein sequence ID" value="CAK9011648.1"/>
    <property type="molecule type" value="Genomic_DNA"/>
</dbReference>
<gene>
    <name evidence="3" type="ORF">CCMP2556_LOCUS10547</name>
</gene>
<keyword evidence="2" id="KW-0812">Transmembrane</keyword>
<keyword evidence="2" id="KW-0472">Membrane</keyword>
<accession>A0ABP0JBA0</accession>
<keyword evidence="4" id="KW-1185">Reference proteome</keyword>
<feature type="region of interest" description="Disordered" evidence="1">
    <location>
        <begin position="169"/>
        <end position="203"/>
    </location>
</feature>
<comment type="caution">
    <text evidence="3">The sequence shown here is derived from an EMBL/GenBank/DDBJ whole genome shotgun (WGS) entry which is preliminary data.</text>
</comment>
<dbReference type="Proteomes" id="UP001642484">
    <property type="component" value="Unassembled WGS sequence"/>
</dbReference>
<keyword evidence="2" id="KW-1133">Transmembrane helix</keyword>
<name>A0ABP0JBA0_9DINO</name>
<reference evidence="3 4" key="1">
    <citation type="submission" date="2024-02" db="EMBL/GenBank/DDBJ databases">
        <authorList>
            <person name="Chen Y."/>
            <person name="Shah S."/>
            <person name="Dougan E. K."/>
            <person name="Thang M."/>
            <person name="Chan C."/>
        </authorList>
    </citation>
    <scope>NUCLEOTIDE SEQUENCE [LARGE SCALE GENOMIC DNA]</scope>
</reference>
<evidence type="ECO:0000256" key="2">
    <source>
        <dbReference type="SAM" id="Phobius"/>
    </source>
</evidence>
<protein>
    <submittedName>
        <fullName evidence="3">Uncharacterized protein</fullName>
    </submittedName>
</protein>